<accession>A0A1G6M7F3</accession>
<feature type="binding site" evidence="6">
    <location>
        <position position="334"/>
    </location>
    <ligand>
        <name>substrate</name>
    </ligand>
</feature>
<evidence type="ECO:0000313" key="10">
    <source>
        <dbReference type="Proteomes" id="UP000199322"/>
    </source>
</evidence>
<evidence type="ECO:0000256" key="4">
    <source>
        <dbReference type="ARBA" id="ARBA00022679"/>
    </source>
</evidence>
<evidence type="ECO:0000256" key="2">
    <source>
        <dbReference type="ARBA" id="ARBA00009236"/>
    </source>
</evidence>
<evidence type="ECO:0000256" key="1">
    <source>
        <dbReference type="ARBA" id="ARBA00001933"/>
    </source>
</evidence>
<gene>
    <name evidence="9" type="ORF">SAMN04488588_1259</name>
</gene>
<dbReference type="Pfam" id="PF00266">
    <property type="entry name" value="Aminotran_5"/>
    <property type="match status" value="1"/>
</dbReference>
<dbReference type="PANTHER" id="PTHR21152:SF40">
    <property type="entry name" value="ALANINE--GLYOXYLATE AMINOTRANSFERASE"/>
    <property type="match status" value="1"/>
</dbReference>
<proteinExistence type="inferred from homology"/>
<organism evidence="9 10">
    <name type="scientific">Geotoga petraea</name>
    <dbReference type="NCBI Taxonomy" id="28234"/>
    <lineage>
        <taxon>Bacteria</taxon>
        <taxon>Thermotogati</taxon>
        <taxon>Thermotogota</taxon>
        <taxon>Thermotogae</taxon>
        <taxon>Petrotogales</taxon>
        <taxon>Petrotogaceae</taxon>
        <taxon>Geotoga</taxon>
    </lineage>
</organism>
<keyword evidence="10" id="KW-1185">Reference proteome</keyword>
<comment type="similarity">
    <text evidence="2">Belongs to the class-V pyridoxal-phosphate-dependent aminotransferase family.</text>
</comment>
<feature type="modified residue" description="N6-(pyridoxal phosphate)lysine" evidence="7">
    <location>
        <position position="194"/>
    </location>
</feature>
<evidence type="ECO:0000256" key="7">
    <source>
        <dbReference type="PIRSR" id="PIRSR000524-50"/>
    </source>
</evidence>
<dbReference type="FunFam" id="3.90.1150.10:FF:000031">
    <property type="entry name" value="Serine--glyoxylate aminotransferase"/>
    <property type="match status" value="1"/>
</dbReference>
<dbReference type="GO" id="GO:0019265">
    <property type="term" value="P:glycine biosynthetic process, by transamination of glyoxylate"/>
    <property type="evidence" value="ECO:0007669"/>
    <property type="project" value="TreeGrafter"/>
</dbReference>
<dbReference type="PANTHER" id="PTHR21152">
    <property type="entry name" value="AMINOTRANSFERASE CLASS V"/>
    <property type="match status" value="1"/>
</dbReference>
<dbReference type="Gene3D" id="3.40.640.10">
    <property type="entry name" value="Type I PLP-dependent aspartate aminotransferase-like (Major domain)"/>
    <property type="match status" value="1"/>
</dbReference>
<dbReference type="AlphaFoldDB" id="A0A1G6M7F3"/>
<evidence type="ECO:0000256" key="3">
    <source>
        <dbReference type="ARBA" id="ARBA00022576"/>
    </source>
</evidence>
<evidence type="ECO:0000256" key="6">
    <source>
        <dbReference type="PIRSR" id="PIRSR000524-1"/>
    </source>
</evidence>
<keyword evidence="5 7" id="KW-0663">Pyridoxal phosphate</keyword>
<evidence type="ECO:0000313" key="9">
    <source>
        <dbReference type="EMBL" id="SDC51429.1"/>
    </source>
</evidence>
<dbReference type="Proteomes" id="UP000199322">
    <property type="component" value="Unassembled WGS sequence"/>
</dbReference>
<dbReference type="EMBL" id="FMYV01000004">
    <property type="protein sequence ID" value="SDC51429.1"/>
    <property type="molecule type" value="Genomic_DNA"/>
</dbReference>
<dbReference type="InterPro" id="IPR015424">
    <property type="entry name" value="PyrdxlP-dep_Trfase"/>
</dbReference>
<keyword evidence="3 9" id="KW-0032">Aminotransferase</keyword>
<sequence>MAKMIRKNYLMAPGPTPVPTDILLEGAKDTIHHRTPQYLEIQKKAIDGCQYLFQTKQPVYILSSSGSGAMEAAVANLINPGDKAISVNSGKFGERWGDLCRAFEADLDEIKLEWGSMVKPEQIKEALEKNPDTKAVFTTLSETSTGTIHPIKEIAEIVKDYEAILVVDAISGLLAQPLKMDEWGIDVVVTGVQKGFMMPPGIGLISASEKAMKVINENKNNKYYFDLKAYAKKYPDSPWTPPINLVYQLAKSVELLQEETIEGLWERHELMAKATRKAMEAMGLELFAENPGNVLTSIKVPEVVDGKKIVSFLRDNWGVTFAGGQEHLKGKIIRIAHLGYMSQFDVIIGISALEMGLKKFGYDLELGSGVKAAEEVFIKAGV</sequence>
<dbReference type="GO" id="GO:0004760">
    <property type="term" value="F:L-serine-pyruvate transaminase activity"/>
    <property type="evidence" value="ECO:0007669"/>
    <property type="project" value="TreeGrafter"/>
</dbReference>
<dbReference type="FunFam" id="3.40.640.10:FF:000027">
    <property type="entry name" value="Serine--pyruvate aminotransferase, mitochondrial"/>
    <property type="match status" value="1"/>
</dbReference>
<dbReference type="PIRSF" id="PIRSF000524">
    <property type="entry name" value="SPT"/>
    <property type="match status" value="1"/>
</dbReference>
<feature type="domain" description="Aminotransferase class V" evidence="8">
    <location>
        <begin position="30"/>
        <end position="326"/>
    </location>
</feature>
<comment type="cofactor">
    <cofactor evidence="1 7">
        <name>pyridoxal 5'-phosphate</name>
        <dbReference type="ChEBI" id="CHEBI:597326"/>
    </cofactor>
</comment>
<evidence type="ECO:0000256" key="5">
    <source>
        <dbReference type="ARBA" id="ARBA00022898"/>
    </source>
</evidence>
<evidence type="ECO:0000259" key="8">
    <source>
        <dbReference type="Pfam" id="PF00266"/>
    </source>
</evidence>
<dbReference type="RefSeq" id="WP_091403711.1">
    <property type="nucleotide sequence ID" value="NZ_FMYV01000004.1"/>
</dbReference>
<dbReference type="InterPro" id="IPR024169">
    <property type="entry name" value="SP_NH2Trfase/AEP_transaminase"/>
</dbReference>
<dbReference type="InterPro" id="IPR000192">
    <property type="entry name" value="Aminotrans_V_dom"/>
</dbReference>
<name>A0A1G6M7F3_9BACT</name>
<dbReference type="GO" id="GO:0008453">
    <property type="term" value="F:alanine-glyoxylate transaminase activity"/>
    <property type="evidence" value="ECO:0007669"/>
    <property type="project" value="TreeGrafter"/>
</dbReference>
<dbReference type="InterPro" id="IPR015421">
    <property type="entry name" value="PyrdxlP-dep_Trfase_major"/>
</dbReference>
<dbReference type="STRING" id="28234.SAMN04488588_1259"/>
<dbReference type="SUPFAM" id="SSF53383">
    <property type="entry name" value="PLP-dependent transferases"/>
    <property type="match status" value="1"/>
</dbReference>
<keyword evidence="4 9" id="KW-0808">Transferase</keyword>
<dbReference type="InterPro" id="IPR015422">
    <property type="entry name" value="PyrdxlP-dep_Trfase_small"/>
</dbReference>
<dbReference type="Gene3D" id="3.90.1150.10">
    <property type="entry name" value="Aspartate Aminotransferase, domain 1"/>
    <property type="match status" value="1"/>
</dbReference>
<reference evidence="9 10" key="1">
    <citation type="submission" date="2016-10" db="EMBL/GenBank/DDBJ databases">
        <authorList>
            <person name="de Groot N.N."/>
        </authorList>
    </citation>
    <scope>NUCLEOTIDE SEQUENCE [LARGE SCALE GENOMIC DNA]</scope>
    <source>
        <strain evidence="9 10">WG14</strain>
    </source>
</reference>
<protein>
    <submittedName>
        <fullName evidence="9">Aspartate aminotransferase</fullName>
    </submittedName>
</protein>